<dbReference type="GO" id="GO:0043005">
    <property type="term" value="C:neuron projection"/>
    <property type="evidence" value="ECO:0007669"/>
    <property type="project" value="TreeGrafter"/>
</dbReference>
<keyword evidence="1 3" id="KW-0694">RNA-binding</keyword>
<dbReference type="InterPro" id="IPR032296">
    <property type="entry name" value="CEBP_ZZ"/>
</dbReference>
<feature type="domain" description="RRM" evidence="4">
    <location>
        <begin position="258"/>
        <end position="339"/>
    </location>
</feature>
<protein>
    <recommendedName>
        <fullName evidence="2">Cytoplasmic polyadenylation element-binding protein 3</fullName>
    </recommendedName>
</protein>
<dbReference type="FunFam" id="3.30.70.330:FF:000677">
    <property type="entry name" value="Cytoplasmic polyadenylation element-binding protein 3"/>
    <property type="match status" value="1"/>
</dbReference>
<reference evidence="5" key="1">
    <citation type="submission" date="2023-10" db="EMBL/GenBank/DDBJ databases">
        <title>Genome assembly of Pristionchus species.</title>
        <authorList>
            <person name="Yoshida K."/>
            <person name="Sommer R.J."/>
        </authorList>
    </citation>
    <scope>NUCLEOTIDE SEQUENCE</scope>
    <source>
        <strain evidence="5">RS5133</strain>
    </source>
</reference>
<dbReference type="GO" id="GO:0003730">
    <property type="term" value="F:mRNA 3'-UTR binding"/>
    <property type="evidence" value="ECO:0007669"/>
    <property type="project" value="InterPro"/>
</dbReference>
<dbReference type="GO" id="GO:0043022">
    <property type="term" value="F:ribosome binding"/>
    <property type="evidence" value="ECO:0007669"/>
    <property type="project" value="TreeGrafter"/>
</dbReference>
<dbReference type="GO" id="GO:2000766">
    <property type="term" value="P:negative regulation of cytoplasmic translation"/>
    <property type="evidence" value="ECO:0007669"/>
    <property type="project" value="TreeGrafter"/>
</dbReference>
<dbReference type="Pfam" id="PF16367">
    <property type="entry name" value="RRM_7"/>
    <property type="match status" value="1"/>
</dbReference>
<evidence type="ECO:0000256" key="1">
    <source>
        <dbReference type="ARBA" id="ARBA00022884"/>
    </source>
</evidence>
<organism evidence="5 6">
    <name type="scientific">Pristionchus fissidentatus</name>
    <dbReference type="NCBI Taxonomy" id="1538716"/>
    <lineage>
        <taxon>Eukaryota</taxon>
        <taxon>Metazoa</taxon>
        <taxon>Ecdysozoa</taxon>
        <taxon>Nematoda</taxon>
        <taxon>Chromadorea</taxon>
        <taxon>Rhabditida</taxon>
        <taxon>Rhabditina</taxon>
        <taxon>Diplogasteromorpha</taxon>
        <taxon>Diplogasteroidea</taxon>
        <taxon>Neodiplogasteridae</taxon>
        <taxon>Pristionchus</taxon>
    </lineage>
</organism>
<dbReference type="GO" id="GO:0008135">
    <property type="term" value="F:translation factor activity, RNA binding"/>
    <property type="evidence" value="ECO:0007669"/>
    <property type="project" value="TreeGrafter"/>
</dbReference>
<dbReference type="Gene3D" id="4.10.640.40">
    <property type="entry name" value="Cytoplasmic polyadenylation element-binding protein, ZZ domain"/>
    <property type="match status" value="1"/>
</dbReference>
<keyword evidence="6" id="KW-1185">Reference proteome</keyword>
<proteinExistence type="predicted"/>
<evidence type="ECO:0000259" key="4">
    <source>
        <dbReference type="PROSITE" id="PS50102"/>
    </source>
</evidence>
<dbReference type="SUPFAM" id="SSF54928">
    <property type="entry name" value="RNA-binding domain, RBD"/>
    <property type="match status" value="1"/>
</dbReference>
<dbReference type="GO" id="GO:0005737">
    <property type="term" value="C:cytoplasm"/>
    <property type="evidence" value="ECO:0007669"/>
    <property type="project" value="TreeGrafter"/>
</dbReference>
<dbReference type="GO" id="GO:0005634">
    <property type="term" value="C:nucleus"/>
    <property type="evidence" value="ECO:0007669"/>
    <property type="project" value="TreeGrafter"/>
</dbReference>
<dbReference type="InterPro" id="IPR012677">
    <property type="entry name" value="Nucleotide-bd_a/b_plait_sf"/>
</dbReference>
<dbReference type="Gene3D" id="3.30.70.330">
    <property type="match status" value="2"/>
</dbReference>
<evidence type="ECO:0000313" key="6">
    <source>
        <dbReference type="Proteomes" id="UP001432322"/>
    </source>
</evidence>
<dbReference type="InterPro" id="IPR035979">
    <property type="entry name" value="RBD_domain_sf"/>
</dbReference>
<dbReference type="EMBL" id="BTSY01000005">
    <property type="protein sequence ID" value="GMT28600.1"/>
    <property type="molecule type" value="Genomic_DNA"/>
</dbReference>
<sequence length="407" mass="46787">IFTICSRLGMAAQGPPLHDINGNDLVFANIDLMSQSLFGLNLEKEEIKFDSMRRRNTRLRSEIPSLTQSLDSAPSALYEQNIYLQLLARQAQEQYEMNMAYNNSHQQVARRERRAYMWSGELPPRNYSHPVFSCKIFVGGVPWDVTEDALLEAFGPYGRCRVEWPGNEARFARPGQNRGTITRGKVTGYVYMIFDHEHSVRQLLRDCSQEFGSAGEWYFRLKAKRNNTIETRQVQIIPWVVSDASYVEDPGARLDAKKTVFVGALHGMITAHVLFSIMNELYGKVVFVGIDTDKYKYPIGSGRVTFSSHSSYFRAIECAFLEIKTSKFSKRVQIDPFLEESECMICHQSVGPYFCRDRGCFRYHCSMCWQRRHPPGSLNATHRYLTRNTPRNNRDPIDLLNLGNSLI</sequence>
<dbReference type="PANTHER" id="PTHR12566">
    <property type="entry name" value="CYTOPLASMIC POLYADENYLATION ELEMENT BINDING PROTEIN CPEB"/>
    <property type="match status" value="1"/>
</dbReference>
<dbReference type="PANTHER" id="PTHR12566:SF9">
    <property type="entry name" value="CYTOPLASMIC POLYADENYLATION ELEMENT-BINDING PROTEIN 1"/>
    <property type="match status" value="1"/>
</dbReference>
<dbReference type="AlphaFoldDB" id="A0AAV5WD87"/>
<dbReference type="PROSITE" id="PS50102">
    <property type="entry name" value="RRM"/>
    <property type="match status" value="2"/>
</dbReference>
<name>A0AAV5WD87_9BILA</name>
<dbReference type="FunFam" id="3.30.70.330:FF:000483">
    <property type="entry name" value="Cytoplasmic polyadenylation element-binding protein 2"/>
    <property type="match status" value="1"/>
</dbReference>
<evidence type="ECO:0000256" key="3">
    <source>
        <dbReference type="PROSITE-ProRule" id="PRU00176"/>
    </source>
</evidence>
<dbReference type="InterPro" id="IPR038446">
    <property type="entry name" value="CEBP_ZZ_sf"/>
</dbReference>
<dbReference type="InterPro" id="IPR000504">
    <property type="entry name" value="RRM_dom"/>
</dbReference>
<dbReference type="SMART" id="SM00360">
    <property type="entry name" value="RRM"/>
    <property type="match status" value="2"/>
</dbReference>
<gene>
    <name evidence="5" type="ORF">PFISCL1PPCAC_19897</name>
</gene>
<evidence type="ECO:0000313" key="5">
    <source>
        <dbReference type="EMBL" id="GMT28600.1"/>
    </source>
</evidence>
<dbReference type="Proteomes" id="UP001432322">
    <property type="component" value="Unassembled WGS sequence"/>
</dbReference>
<dbReference type="CDD" id="cd12725">
    <property type="entry name" value="RRM2_CPEB1"/>
    <property type="match status" value="1"/>
</dbReference>
<dbReference type="Pfam" id="PF16366">
    <property type="entry name" value="CEBP_ZZ"/>
    <property type="match status" value="1"/>
</dbReference>
<evidence type="ECO:0000256" key="2">
    <source>
        <dbReference type="ARBA" id="ARBA00070027"/>
    </source>
</evidence>
<feature type="non-terminal residue" evidence="5">
    <location>
        <position position="1"/>
    </location>
</feature>
<accession>A0AAV5WD87</accession>
<feature type="domain" description="RRM" evidence="4">
    <location>
        <begin position="134"/>
        <end position="236"/>
    </location>
</feature>
<dbReference type="InterPro" id="IPR034819">
    <property type="entry name" value="CPEB"/>
</dbReference>
<dbReference type="GO" id="GO:0000900">
    <property type="term" value="F:mRNA regulatory element binding translation repressor activity"/>
    <property type="evidence" value="ECO:0007669"/>
    <property type="project" value="TreeGrafter"/>
</dbReference>
<dbReference type="GO" id="GO:0045202">
    <property type="term" value="C:synapse"/>
    <property type="evidence" value="ECO:0007669"/>
    <property type="project" value="TreeGrafter"/>
</dbReference>
<comment type="caution">
    <text evidence="5">The sequence shown here is derived from an EMBL/GenBank/DDBJ whole genome shotgun (WGS) entry which is preliminary data.</text>
</comment>